<dbReference type="EMBL" id="WHPN01000028">
    <property type="protein sequence ID" value="KAF4410938.1"/>
    <property type="molecule type" value="Genomic_DNA"/>
</dbReference>
<organism evidence="2 3">
    <name type="scientific">Streptomyces lycii</name>
    <dbReference type="NCBI Taxonomy" id="2654337"/>
    <lineage>
        <taxon>Bacteria</taxon>
        <taxon>Bacillati</taxon>
        <taxon>Actinomycetota</taxon>
        <taxon>Actinomycetes</taxon>
        <taxon>Kitasatosporales</taxon>
        <taxon>Streptomycetaceae</taxon>
        <taxon>Streptomyces</taxon>
    </lineage>
</organism>
<name>A0ABQ7FRP4_9ACTN</name>
<keyword evidence="3" id="KW-1185">Reference proteome</keyword>
<comment type="caution">
    <text evidence="2">The sequence shown here is derived from an EMBL/GenBank/DDBJ whole genome shotgun (WGS) entry which is preliminary data.</text>
</comment>
<reference evidence="2 3" key="1">
    <citation type="submission" date="2019-10" db="EMBL/GenBank/DDBJ databases">
        <title>Streptomyces tenebrisbrunneis sp.nov., an endogenous actinomycete isolated from of Lycium ruthenicum.</title>
        <authorList>
            <person name="Ma L."/>
        </authorList>
    </citation>
    <scope>NUCLEOTIDE SEQUENCE [LARGE SCALE GENOMIC DNA]</scope>
    <source>
        <strain evidence="2 3">TRM 66187</strain>
    </source>
</reference>
<dbReference type="RefSeq" id="WP_156204893.1">
    <property type="nucleotide sequence ID" value="NZ_WHPN01000028.1"/>
</dbReference>
<dbReference type="PANTHER" id="PTHR33744:SF7">
    <property type="entry name" value="PUCR FAMILY TRANSCRIPTIONAL REGULATOR"/>
    <property type="match status" value="1"/>
</dbReference>
<dbReference type="InterPro" id="IPR051448">
    <property type="entry name" value="CdaR-like_regulators"/>
</dbReference>
<dbReference type="InterPro" id="IPR042070">
    <property type="entry name" value="PucR_C-HTH_sf"/>
</dbReference>
<proteinExistence type="predicted"/>
<sequence>MSSEAPPRTTTDPSGSELLMRAVRAVVDGRDLARRVVTEPTTAQWLSAPPDLPAVTGDIELWTRVFADDVPSDEVPRCFEERAAAHARRGTPPGDAVLVQHGCVNVLVGAVISWLEAGRPHPRAAEARQTAGAVALRTLQTATAAIARSYRLAAAARVPRTRDPLPESRRWCLAVAVREGETHRLLERFRAANPQASADTDGTTLTCFTSQWPTVPEGFGPYGVAPVEGCDTDRAAGRAGLAAAAARRYRLDHVDARQLLPLLAASDLDPDECDAFLTACLGPLHTADGNEHLMETLRAYLSHNLCTTAAARSLYVHRHTFAYRMRCIRSLTGLDPDRPFHRLRAELALLLREASRPGGRPRPRLA</sequence>
<dbReference type="Pfam" id="PF13556">
    <property type="entry name" value="HTH_30"/>
    <property type="match status" value="1"/>
</dbReference>
<evidence type="ECO:0000259" key="1">
    <source>
        <dbReference type="Pfam" id="PF13556"/>
    </source>
</evidence>
<dbReference type="Gene3D" id="1.10.10.2840">
    <property type="entry name" value="PucR C-terminal helix-turn-helix domain"/>
    <property type="match status" value="1"/>
</dbReference>
<dbReference type="PANTHER" id="PTHR33744">
    <property type="entry name" value="CARBOHYDRATE DIACID REGULATOR"/>
    <property type="match status" value="1"/>
</dbReference>
<dbReference type="Proteomes" id="UP000621266">
    <property type="component" value="Unassembled WGS sequence"/>
</dbReference>
<evidence type="ECO:0000313" key="3">
    <source>
        <dbReference type="Proteomes" id="UP000621266"/>
    </source>
</evidence>
<protein>
    <submittedName>
        <fullName evidence="2">PucR family transcriptional regulator</fullName>
    </submittedName>
</protein>
<feature type="domain" description="PucR C-terminal helix-turn-helix" evidence="1">
    <location>
        <begin position="293"/>
        <end position="350"/>
    </location>
</feature>
<evidence type="ECO:0000313" key="2">
    <source>
        <dbReference type="EMBL" id="KAF4410938.1"/>
    </source>
</evidence>
<accession>A0ABQ7FRP4</accession>
<dbReference type="InterPro" id="IPR025736">
    <property type="entry name" value="PucR_C-HTH_dom"/>
</dbReference>
<gene>
    <name evidence="2" type="ORF">GCU69_01285</name>
</gene>